<proteinExistence type="predicted"/>
<dbReference type="EMBL" id="LAZR01003264">
    <property type="protein sequence ID" value="KKN20205.1"/>
    <property type="molecule type" value="Genomic_DNA"/>
</dbReference>
<protein>
    <submittedName>
        <fullName evidence="1">Uncharacterized protein</fullName>
    </submittedName>
</protein>
<reference evidence="1" key="1">
    <citation type="journal article" date="2015" name="Nature">
        <title>Complex archaea that bridge the gap between prokaryotes and eukaryotes.</title>
        <authorList>
            <person name="Spang A."/>
            <person name="Saw J.H."/>
            <person name="Jorgensen S.L."/>
            <person name="Zaremba-Niedzwiedzka K."/>
            <person name="Martijn J."/>
            <person name="Lind A.E."/>
            <person name="van Eijk R."/>
            <person name="Schleper C."/>
            <person name="Guy L."/>
            <person name="Ettema T.J."/>
        </authorList>
    </citation>
    <scope>NUCLEOTIDE SEQUENCE</scope>
</reference>
<comment type="caution">
    <text evidence="1">The sequence shown here is derived from an EMBL/GenBank/DDBJ whole genome shotgun (WGS) entry which is preliminary data.</text>
</comment>
<sequence>MITKGAEFSTLAGIRATALKAGLSWGQTFIPKHRRLLCIDVKEQLFMDVHGGTMYRFDIAQLIAPPTVRCNHCEWEGTEDKLQWVSAEINNPESDYKACPNCLTDSYLIDLKN</sequence>
<dbReference type="AlphaFoldDB" id="A0A0F9NL02"/>
<accession>A0A0F9NL02</accession>
<gene>
    <name evidence="1" type="ORF">LCGC14_0937860</name>
</gene>
<organism evidence="1">
    <name type="scientific">marine sediment metagenome</name>
    <dbReference type="NCBI Taxonomy" id="412755"/>
    <lineage>
        <taxon>unclassified sequences</taxon>
        <taxon>metagenomes</taxon>
        <taxon>ecological metagenomes</taxon>
    </lineage>
</organism>
<evidence type="ECO:0000313" key="1">
    <source>
        <dbReference type="EMBL" id="KKN20205.1"/>
    </source>
</evidence>
<name>A0A0F9NL02_9ZZZZ</name>